<comment type="caution">
    <text evidence="12">The sequence shown here is derived from an EMBL/GenBank/DDBJ whole genome shotgun (WGS) entry which is preliminary data.</text>
</comment>
<dbReference type="Pfam" id="PF00400">
    <property type="entry name" value="WD40"/>
    <property type="match status" value="6"/>
</dbReference>
<evidence type="ECO:0000256" key="4">
    <source>
        <dbReference type="ARBA" id="ARBA00022490"/>
    </source>
</evidence>
<dbReference type="EMBL" id="JAVFKY010000001">
    <property type="protein sequence ID" value="KAK5582461.1"/>
    <property type="molecule type" value="Genomic_DNA"/>
</dbReference>
<keyword evidence="8" id="KW-0576">Peroxisome</keyword>
<feature type="repeat" description="WD" evidence="11">
    <location>
        <begin position="74"/>
        <end position="87"/>
    </location>
</feature>
<dbReference type="Proteomes" id="UP001344447">
    <property type="component" value="Unassembled WGS sequence"/>
</dbReference>
<comment type="similarity">
    <text evidence="9">Belongs to the WD repeat peroxin-7 family.</text>
</comment>
<dbReference type="GO" id="GO:0005829">
    <property type="term" value="C:cytosol"/>
    <property type="evidence" value="ECO:0007669"/>
    <property type="project" value="UniProtKB-SubCell"/>
</dbReference>
<dbReference type="InterPro" id="IPR001680">
    <property type="entry name" value="WD40_rpt"/>
</dbReference>
<dbReference type="GO" id="GO:0016558">
    <property type="term" value="P:protein import into peroxisome matrix"/>
    <property type="evidence" value="ECO:0007669"/>
    <property type="project" value="InterPro"/>
</dbReference>
<dbReference type="PROSITE" id="PS00678">
    <property type="entry name" value="WD_REPEATS_1"/>
    <property type="match status" value="2"/>
</dbReference>
<protein>
    <recommendedName>
        <fullName evidence="10">Peroxin-7</fullName>
    </recommendedName>
</protein>
<keyword evidence="7" id="KW-0653">Protein transport</keyword>
<evidence type="ECO:0000256" key="9">
    <source>
        <dbReference type="ARBA" id="ARBA00024017"/>
    </source>
</evidence>
<keyword evidence="6" id="KW-0677">Repeat</keyword>
<dbReference type="AlphaFoldDB" id="A0AAN7U6Q7"/>
<feature type="repeat" description="WD" evidence="11">
    <location>
        <begin position="186"/>
        <end position="228"/>
    </location>
</feature>
<dbReference type="GO" id="GO:0005782">
    <property type="term" value="C:peroxisomal matrix"/>
    <property type="evidence" value="ECO:0007669"/>
    <property type="project" value="UniProtKB-SubCell"/>
</dbReference>
<dbReference type="InterPro" id="IPR020472">
    <property type="entry name" value="WD40_PAC1"/>
</dbReference>
<name>A0AAN7U6Q7_9MYCE</name>
<keyword evidence="5 11" id="KW-0853">WD repeat</keyword>
<proteinExistence type="inferred from homology"/>
<sequence>MKRFHSHFNGYSVEFSPFEEQRMACVTSQHFGIIGNGRQYILDVLDRDIGAFKTFDTRDGLYDCSWSEENECHVASSSGDGSIKIWDTQAPSGGRPIKSFEEHTKEVYSVDWNLVTKDTFITGSWDQSIKIWNPRTERSLKTFREHRYCIYSAIWSPRNAHLFASVSGDRTLKIWDSRDTRSLNTIKAHDHEILTCDWNKYNDKEIVTGSVDKTIRIWDIRYPDRPTTILRGHTYAVRRIKCSPHSESMLASCSYDMSVIVWDRAREQDPILARMDHHTEFVVGLDWNMFIDGQMASCSWDEQVCVWNLGRPGQFR</sequence>
<evidence type="ECO:0000256" key="10">
    <source>
        <dbReference type="ARBA" id="ARBA00032565"/>
    </source>
</evidence>
<keyword evidence="4" id="KW-0963">Cytoplasm</keyword>
<evidence type="ECO:0000256" key="1">
    <source>
        <dbReference type="ARBA" id="ARBA00004253"/>
    </source>
</evidence>
<reference evidence="12 13" key="1">
    <citation type="submission" date="2023-11" db="EMBL/GenBank/DDBJ databases">
        <title>Dfirmibasis_genome.</title>
        <authorList>
            <person name="Edelbroek B."/>
            <person name="Kjellin J."/>
            <person name="Jerlstrom-Hultqvist J."/>
            <person name="Soderbom F."/>
        </authorList>
    </citation>
    <scope>NUCLEOTIDE SEQUENCE [LARGE SCALE GENOMIC DNA]</scope>
    <source>
        <strain evidence="12 13">TNS-C-14</strain>
    </source>
</reference>
<keyword evidence="3" id="KW-0813">Transport</keyword>
<dbReference type="InterPro" id="IPR019775">
    <property type="entry name" value="WD40_repeat_CS"/>
</dbReference>
<evidence type="ECO:0000256" key="8">
    <source>
        <dbReference type="ARBA" id="ARBA00023140"/>
    </source>
</evidence>
<feature type="repeat" description="WD" evidence="11">
    <location>
        <begin position="100"/>
        <end position="142"/>
    </location>
</feature>
<dbReference type="SUPFAM" id="SSF50978">
    <property type="entry name" value="WD40 repeat-like"/>
    <property type="match status" value="1"/>
</dbReference>
<evidence type="ECO:0000256" key="3">
    <source>
        <dbReference type="ARBA" id="ARBA00022448"/>
    </source>
</evidence>
<dbReference type="PRINTS" id="PR00320">
    <property type="entry name" value="GPROTEINBRPT"/>
</dbReference>
<dbReference type="PROSITE" id="PS50082">
    <property type="entry name" value="WD_REPEATS_2"/>
    <property type="match status" value="5"/>
</dbReference>
<keyword evidence="13" id="KW-1185">Reference proteome</keyword>
<evidence type="ECO:0000256" key="11">
    <source>
        <dbReference type="PROSITE-ProRule" id="PRU00221"/>
    </source>
</evidence>
<dbReference type="GO" id="GO:0005053">
    <property type="term" value="F:peroxisome matrix targeting signal-2 binding"/>
    <property type="evidence" value="ECO:0007669"/>
    <property type="project" value="InterPro"/>
</dbReference>
<comment type="subcellular location">
    <subcellularLocation>
        <location evidence="2">Cytoplasm</location>
        <location evidence="2">Cytosol</location>
    </subcellularLocation>
    <subcellularLocation>
        <location evidence="1">Peroxisome matrix</location>
    </subcellularLocation>
</comment>
<evidence type="ECO:0000313" key="13">
    <source>
        <dbReference type="Proteomes" id="UP001344447"/>
    </source>
</evidence>
<dbReference type="PANTHER" id="PTHR46027:SF1">
    <property type="entry name" value="PEROXISOMAL TARGETING SIGNAL 2 RECEPTOR"/>
    <property type="match status" value="1"/>
</dbReference>
<dbReference type="Gene3D" id="2.130.10.10">
    <property type="entry name" value="YVTN repeat-like/Quinoprotein amine dehydrogenase"/>
    <property type="match status" value="1"/>
</dbReference>
<evidence type="ECO:0000256" key="5">
    <source>
        <dbReference type="ARBA" id="ARBA00022574"/>
    </source>
</evidence>
<evidence type="ECO:0000313" key="12">
    <source>
        <dbReference type="EMBL" id="KAK5582461.1"/>
    </source>
</evidence>
<gene>
    <name evidence="12" type="ORF">RB653_004046</name>
</gene>
<evidence type="ECO:0000256" key="2">
    <source>
        <dbReference type="ARBA" id="ARBA00004514"/>
    </source>
</evidence>
<evidence type="ECO:0000256" key="6">
    <source>
        <dbReference type="ARBA" id="ARBA00022737"/>
    </source>
</evidence>
<dbReference type="PROSITE" id="PS50294">
    <property type="entry name" value="WD_REPEATS_REGION"/>
    <property type="match status" value="4"/>
</dbReference>
<accession>A0AAN7U6Q7</accession>
<dbReference type="SMART" id="SM00320">
    <property type="entry name" value="WD40"/>
    <property type="match status" value="6"/>
</dbReference>
<dbReference type="PANTHER" id="PTHR46027">
    <property type="entry name" value="PEROXISOMAL TARGETING SIGNAL 2 RECEPTOR"/>
    <property type="match status" value="1"/>
</dbReference>
<feature type="repeat" description="WD" evidence="11">
    <location>
        <begin position="230"/>
        <end position="263"/>
    </location>
</feature>
<feature type="repeat" description="WD" evidence="11">
    <location>
        <begin position="143"/>
        <end position="185"/>
    </location>
</feature>
<dbReference type="InterPro" id="IPR015943">
    <property type="entry name" value="WD40/YVTN_repeat-like_dom_sf"/>
</dbReference>
<evidence type="ECO:0000256" key="7">
    <source>
        <dbReference type="ARBA" id="ARBA00022927"/>
    </source>
</evidence>
<dbReference type="CDD" id="cd00200">
    <property type="entry name" value="WD40"/>
    <property type="match status" value="1"/>
</dbReference>
<dbReference type="InterPro" id="IPR044536">
    <property type="entry name" value="PEX7"/>
</dbReference>
<organism evidence="12 13">
    <name type="scientific">Dictyostelium firmibasis</name>
    <dbReference type="NCBI Taxonomy" id="79012"/>
    <lineage>
        <taxon>Eukaryota</taxon>
        <taxon>Amoebozoa</taxon>
        <taxon>Evosea</taxon>
        <taxon>Eumycetozoa</taxon>
        <taxon>Dictyostelia</taxon>
        <taxon>Dictyosteliales</taxon>
        <taxon>Dictyosteliaceae</taxon>
        <taxon>Dictyostelium</taxon>
    </lineage>
</organism>
<dbReference type="InterPro" id="IPR036322">
    <property type="entry name" value="WD40_repeat_dom_sf"/>
</dbReference>